<keyword evidence="1" id="KW-0812">Transmembrane</keyword>
<keyword evidence="1" id="KW-0472">Membrane</keyword>
<comment type="caution">
    <text evidence="2">The sequence shown here is derived from an EMBL/GenBank/DDBJ whole genome shotgun (WGS) entry which is preliminary data.</text>
</comment>
<dbReference type="Proteomes" id="UP000823775">
    <property type="component" value="Unassembled WGS sequence"/>
</dbReference>
<reference evidence="2 3" key="1">
    <citation type="journal article" date="2021" name="BMC Genomics">
        <title>Datura genome reveals duplications of psychoactive alkaloid biosynthetic genes and high mutation rate following tissue culture.</title>
        <authorList>
            <person name="Rajewski A."/>
            <person name="Carter-House D."/>
            <person name="Stajich J."/>
            <person name="Litt A."/>
        </authorList>
    </citation>
    <scope>NUCLEOTIDE SEQUENCE [LARGE SCALE GENOMIC DNA]</scope>
    <source>
        <strain evidence="2">AR-01</strain>
    </source>
</reference>
<gene>
    <name evidence="2" type="ORF">HAX54_052349</name>
</gene>
<proteinExistence type="predicted"/>
<dbReference type="EMBL" id="JACEIK010009471">
    <property type="protein sequence ID" value="MCE3052341.1"/>
    <property type="molecule type" value="Genomic_DNA"/>
</dbReference>
<organism evidence="2 3">
    <name type="scientific">Datura stramonium</name>
    <name type="common">Jimsonweed</name>
    <name type="synonym">Common thornapple</name>
    <dbReference type="NCBI Taxonomy" id="4076"/>
    <lineage>
        <taxon>Eukaryota</taxon>
        <taxon>Viridiplantae</taxon>
        <taxon>Streptophyta</taxon>
        <taxon>Embryophyta</taxon>
        <taxon>Tracheophyta</taxon>
        <taxon>Spermatophyta</taxon>
        <taxon>Magnoliopsida</taxon>
        <taxon>eudicotyledons</taxon>
        <taxon>Gunneridae</taxon>
        <taxon>Pentapetalae</taxon>
        <taxon>asterids</taxon>
        <taxon>lamiids</taxon>
        <taxon>Solanales</taxon>
        <taxon>Solanaceae</taxon>
        <taxon>Solanoideae</taxon>
        <taxon>Datureae</taxon>
        <taxon>Datura</taxon>
    </lineage>
</organism>
<keyword evidence="1" id="KW-1133">Transmembrane helix</keyword>
<keyword evidence="3" id="KW-1185">Reference proteome</keyword>
<evidence type="ECO:0000256" key="1">
    <source>
        <dbReference type="SAM" id="Phobius"/>
    </source>
</evidence>
<feature type="transmembrane region" description="Helical" evidence="1">
    <location>
        <begin position="7"/>
        <end position="27"/>
    </location>
</feature>
<accession>A0ABS8WNC4</accession>
<sequence>MSGGLHLACMAIGILLGILSPIDWWSLQYMIHSEVYLLNKVEKLYPLWIYQCLCYSKLIHTMPRFVLEFPVMRLDEVLTEVTVLLTSGGKPQPSQA</sequence>
<protein>
    <submittedName>
        <fullName evidence="2">Uncharacterized protein</fullName>
    </submittedName>
</protein>
<name>A0ABS8WNC4_DATST</name>
<evidence type="ECO:0000313" key="3">
    <source>
        <dbReference type="Proteomes" id="UP000823775"/>
    </source>
</evidence>
<evidence type="ECO:0000313" key="2">
    <source>
        <dbReference type="EMBL" id="MCE3052341.1"/>
    </source>
</evidence>